<gene>
    <name evidence="2" type="ORF">STRAU_5233</name>
</gene>
<protein>
    <submittedName>
        <fullName evidence="2">Uncharacterized protein</fullName>
    </submittedName>
</protein>
<keyword evidence="3" id="KW-1185">Reference proteome</keyword>
<organism evidence="2 3">
    <name type="scientific">Streptomyces aurantiacus JA 4570</name>
    <dbReference type="NCBI Taxonomy" id="1286094"/>
    <lineage>
        <taxon>Bacteria</taxon>
        <taxon>Bacillati</taxon>
        <taxon>Actinomycetota</taxon>
        <taxon>Actinomycetes</taxon>
        <taxon>Kitasatosporales</taxon>
        <taxon>Streptomycetaceae</taxon>
        <taxon>Streptomyces</taxon>
        <taxon>Streptomyces aurantiacus group</taxon>
    </lineage>
</organism>
<evidence type="ECO:0000313" key="2">
    <source>
        <dbReference type="EMBL" id="EPH41696.1"/>
    </source>
</evidence>
<accession>S3ZDD2</accession>
<feature type="compositionally biased region" description="Basic and acidic residues" evidence="1">
    <location>
        <begin position="1"/>
        <end position="12"/>
    </location>
</feature>
<name>S3ZDD2_9ACTN</name>
<reference evidence="2 3" key="1">
    <citation type="submission" date="2013-02" db="EMBL/GenBank/DDBJ databases">
        <title>Draft Genome Sequence of Streptomyces aurantiacus, Which Produces Setomimycin.</title>
        <authorList>
            <person name="Gruening B.A."/>
            <person name="Praeg A."/>
            <person name="Erxleben A."/>
            <person name="Guenther S."/>
            <person name="Mueller M."/>
        </authorList>
    </citation>
    <scope>NUCLEOTIDE SEQUENCE [LARGE SCALE GENOMIC DNA]</scope>
    <source>
        <strain evidence="2 3">JA 4570</strain>
    </source>
</reference>
<comment type="caution">
    <text evidence="2">The sequence shown here is derived from an EMBL/GenBank/DDBJ whole genome shotgun (WGS) entry which is preliminary data.</text>
</comment>
<dbReference type="Proteomes" id="UP000014629">
    <property type="component" value="Unassembled WGS sequence"/>
</dbReference>
<dbReference type="EMBL" id="AOPZ01000289">
    <property type="protein sequence ID" value="EPH41696.1"/>
    <property type="molecule type" value="Genomic_DNA"/>
</dbReference>
<evidence type="ECO:0000313" key="3">
    <source>
        <dbReference type="Proteomes" id="UP000014629"/>
    </source>
</evidence>
<feature type="region of interest" description="Disordered" evidence="1">
    <location>
        <begin position="1"/>
        <end position="39"/>
    </location>
</feature>
<evidence type="ECO:0000256" key="1">
    <source>
        <dbReference type="SAM" id="MobiDB-lite"/>
    </source>
</evidence>
<dbReference type="AlphaFoldDB" id="S3ZDD2"/>
<proteinExistence type="predicted"/>
<sequence length="39" mass="4022">MAAGDGIRDAHGKASGPARRRNLYTGPEATERATGIEPA</sequence>